<gene>
    <name evidence="1" type="ORF">ACFPMF_24260</name>
</gene>
<dbReference type="RefSeq" id="WP_379849993.1">
    <property type="nucleotide sequence ID" value="NZ_JBHSMA010000013.1"/>
</dbReference>
<proteinExistence type="predicted"/>
<evidence type="ECO:0000313" key="2">
    <source>
        <dbReference type="Proteomes" id="UP001596106"/>
    </source>
</evidence>
<keyword evidence="2" id="KW-1185">Reference proteome</keyword>
<dbReference type="Proteomes" id="UP001596106">
    <property type="component" value="Unassembled WGS sequence"/>
</dbReference>
<dbReference type="EMBL" id="JBHSMA010000013">
    <property type="protein sequence ID" value="MFC5412460.1"/>
    <property type="molecule type" value="Genomic_DNA"/>
</dbReference>
<evidence type="ECO:0000313" key="1">
    <source>
        <dbReference type="EMBL" id="MFC5412460.1"/>
    </source>
</evidence>
<comment type="caution">
    <text evidence="1">The sequence shown here is derived from an EMBL/GenBank/DDBJ whole genome shotgun (WGS) entry which is preliminary data.</text>
</comment>
<organism evidence="1 2">
    <name type="scientific">Larkinella bovis</name>
    <dbReference type="NCBI Taxonomy" id="683041"/>
    <lineage>
        <taxon>Bacteria</taxon>
        <taxon>Pseudomonadati</taxon>
        <taxon>Bacteroidota</taxon>
        <taxon>Cytophagia</taxon>
        <taxon>Cytophagales</taxon>
        <taxon>Spirosomataceae</taxon>
        <taxon>Larkinella</taxon>
    </lineage>
</organism>
<name>A0ABW0IIR5_9BACT</name>
<reference evidence="2" key="1">
    <citation type="journal article" date="2019" name="Int. J. Syst. Evol. Microbiol.">
        <title>The Global Catalogue of Microorganisms (GCM) 10K type strain sequencing project: providing services to taxonomists for standard genome sequencing and annotation.</title>
        <authorList>
            <consortium name="The Broad Institute Genomics Platform"/>
            <consortium name="The Broad Institute Genome Sequencing Center for Infectious Disease"/>
            <person name="Wu L."/>
            <person name="Ma J."/>
        </authorList>
    </citation>
    <scope>NUCLEOTIDE SEQUENCE [LARGE SCALE GENOMIC DNA]</scope>
    <source>
        <strain evidence="2">CCUG 55250</strain>
    </source>
</reference>
<protein>
    <submittedName>
        <fullName evidence="1">Uncharacterized protein</fullName>
    </submittedName>
</protein>
<sequence>MDAFSTNSSPIKSGPVLTASKTWAIRCGIRVQQIKLDRRIIEQRLGKMDGFPKSR</sequence>
<accession>A0ABW0IIR5</accession>